<comment type="caution">
    <text evidence="1">The sequence shown here is derived from an EMBL/GenBank/DDBJ whole genome shotgun (WGS) entry which is preliminary data.</text>
</comment>
<reference evidence="1" key="1">
    <citation type="journal article" date="2014" name="Front. Microbiol.">
        <title>High frequency of phylogenetically diverse reductive dehalogenase-homologous genes in deep subseafloor sedimentary metagenomes.</title>
        <authorList>
            <person name="Kawai M."/>
            <person name="Futagami T."/>
            <person name="Toyoda A."/>
            <person name="Takaki Y."/>
            <person name="Nishi S."/>
            <person name="Hori S."/>
            <person name="Arai W."/>
            <person name="Tsubouchi T."/>
            <person name="Morono Y."/>
            <person name="Uchiyama I."/>
            <person name="Ito T."/>
            <person name="Fujiyama A."/>
            <person name="Inagaki F."/>
            <person name="Takami H."/>
        </authorList>
    </citation>
    <scope>NUCLEOTIDE SEQUENCE</scope>
    <source>
        <strain evidence="1">Expedition CK06-06</strain>
    </source>
</reference>
<name>X1I1Z5_9ZZZZ</name>
<protein>
    <submittedName>
        <fullName evidence="1">Uncharacterized protein</fullName>
    </submittedName>
</protein>
<organism evidence="1">
    <name type="scientific">marine sediment metagenome</name>
    <dbReference type="NCBI Taxonomy" id="412755"/>
    <lineage>
        <taxon>unclassified sequences</taxon>
        <taxon>metagenomes</taxon>
        <taxon>ecological metagenomes</taxon>
    </lineage>
</organism>
<dbReference type="AlphaFoldDB" id="X1I1Z5"/>
<evidence type="ECO:0000313" key="1">
    <source>
        <dbReference type="EMBL" id="GAH75742.1"/>
    </source>
</evidence>
<sequence length="152" mass="17741">DEDDYAVTPSEYSNRGRRTVFIKRHKGAVPDRWILDLFLSHMTGPEIAKRCHIHPHTAGDKIKELLDAGIITEQQRRERRSAIAARKNKNRSRMMRGPEDKRSNMVLYRCVIKHYRKSSNTRETARAIGVSNATVSRYVRFHNQQRKVEEVA</sequence>
<gene>
    <name evidence="1" type="ORF">S03H2_42305</name>
</gene>
<proteinExistence type="predicted"/>
<feature type="non-terminal residue" evidence="1">
    <location>
        <position position="1"/>
    </location>
</feature>
<dbReference type="EMBL" id="BARU01026326">
    <property type="protein sequence ID" value="GAH75742.1"/>
    <property type="molecule type" value="Genomic_DNA"/>
</dbReference>
<accession>X1I1Z5</accession>